<reference evidence="1 2" key="1">
    <citation type="submission" date="2017-09" db="EMBL/GenBank/DDBJ databases">
        <authorList>
            <person name="Zhang H."/>
            <person name="Hu S."/>
            <person name="Xu J."/>
            <person name="He Z."/>
        </authorList>
    </citation>
    <scope>NUCLEOTIDE SEQUENCE [LARGE SCALE GENOMIC DNA]</scope>
    <source>
        <strain evidence="1 2">TXX3120</strain>
        <plasmid evidence="1 2">p1</plasmid>
    </source>
</reference>
<keyword evidence="1" id="KW-0614">Plasmid</keyword>
<keyword evidence="2" id="KW-1185">Reference proteome</keyword>
<geneLocation type="plasmid" evidence="1 2">
    <name>p1</name>
</geneLocation>
<dbReference type="Proteomes" id="UP000282170">
    <property type="component" value="Plasmid p1"/>
</dbReference>
<dbReference type="NCBIfam" id="NF038076">
    <property type="entry name" value="fam_STM4015"/>
    <property type="match status" value="1"/>
</dbReference>
<accession>A0A494V9G2</accession>
<dbReference type="KEGG" id="sfug:CNQ36_32630"/>
<dbReference type="Gene3D" id="3.80.10.10">
    <property type="entry name" value="Ribonuclease Inhibitor"/>
    <property type="match status" value="1"/>
</dbReference>
<dbReference type="SUPFAM" id="SSF52047">
    <property type="entry name" value="RNI-like"/>
    <property type="match status" value="1"/>
</dbReference>
<gene>
    <name evidence="1" type="ORF">CNQ36_32630</name>
</gene>
<organism evidence="1 2">
    <name type="scientific">Streptomyces fungicidicus</name>
    <dbReference type="NCBI Taxonomy" id="68203"/>
    <lineage>
        <taxon>Bacteria</taxon>
        <taxon>Bacillati</taxon>
        <taxon>Actinomycetota</taxon>
        <taxon>Actinomycetes</taxon>
        <taxon>Kitasatosporales</taxon>
        <taxon>Streptomycetaceae</taxon>
        <taxon>Streptomyces</taxon>
    </lineage>
</organism>
<dbReference type="RefSeq" id="WP_121549325.1">
    <property type="nucleotide sequence ID" value="NZ_CP023408.1"/>
</dbReference>
<evidence type="ECO:0000313" key="1">
    <source>
        <dbReference type="EMBL" id="AYL40179.1"/>
    </source>
</evidence>
<protein>
    <submittedName>
        <fullName evidence="1">Cytoplasmic protein</fullName>
    </submittedName>
</protein>
<sequence length="318" mass="34925">MAYYPSHLTHFHGLPVHHFDGGGQQEDPGPDLPPPASVAWRLAADWEVPFEDRWSSFLDRVTTEEVVALVVGAWWQEWDEHGINPALDLLTAEAHRFPRLRAVFLGDVESEESEISWIKQGEVSRVLRAWPGLRELGLRGAGELVIEPMRHDGLRRLRIESGGLPPEPVRGLAACDLPALHHLELWLGTSWYGGDCTPADVRALLAMLERSPELAHLGLCNSDIQDHVAAAVAAAPVVAGLDSLDLSMGELGDDGATALLSGQPLTHLRALDLGHHFMSEEMTRRVREVLGPHIPDLALGPARRSAHRPETRYVAVGE</sequence>
<name>A0A494V9G2_9ACTN</name>
<proteinExistence type="predicted"/>
<dbReference type="InterPro" id="IPR032675">
    <property type="entry name" value="LRR_dom_sf"/>
</dbReference>
<evidence type="ECO:0000313" key="2">
    <source>
        <dbReference type="Proteomes" id="UP000282170"/>
    </source>
</evidence>
<dbReference type="AlphaFoldDB" id="A0A494V9G2"/>
<dbReference type="InterPro" id="IPR047722">
    <property type="entry name" value="STM4015-like"/>
</dbReference>
<dbReference type="EMBL" id="CP023408">
    <property type="protein sequence ID" value="AYL40179.1"/>
    <property type="molecule type" value="Genomic_DNA"/>
</dbReference>